<feature type="domain" description="Bacteriophage phiJL001 Gp84 C-terminal" evidence="1">
    <location>
        <begin position="193"/>
        <end position="276"/>
    </location>
</feature>
<sequence length="295" mass="32382">MSKSAFLSHLATGSTTVCHAWAVIRRDGVRLGFTDHDRSFSFDDIEFRADTGMTARVLQQSTGLSVDNTEAMGMLNDAAIADDDILAGRFDRAAVKVWLVNWANVNQRMLRFAGTIGEITRSAGMFNAELRGLAEPLNQPQGRIYQRACSAVLGDALCRFRLNAEGYSAVRVIRSIAEARVIRLADLGDFDDRWFERGRLIVQDGVAHGLTGVIKADRRLGGGAREIELWQALSVGPKEGDTIRIEAGCDKRASTCRDKFNNFMNFSGFPHIPGEDWMTSYPTTGTGNDGGSLLK</sequence>
<dbReference type="Pfam" id="PF09931">
    <property type="entry name" value="Phage_phiJL001_Gp84_N"/>
    <property type="match status" value="1"/>
</dbReference>
<reference evidence="2 3" key="1">
    <citation type="journal article" date="2014" name="Int. J. Syst. Evol. Microbiol.">
        <title>Complete genome sequence of Corynebacterium casei LMG S-19264T (=DSM 44701T), isolated from a smear-ripened cheese.</title>
        <authorList>
            <consortium name="US DOE Joint Genome Institute (JGI-PGF)"/>
            <person name="Walter F."/>
            <person name="Albersmeier A."/>
            <person name="Kalinowski J."/>
            <person name="Ruckert C."/>
        </authorList>
    </citation>
    <scope>NUCLEOTIDE SEQUENCE [LARGE SCALE GENOMIC DNA]</scope>
    <source>
        <strain evidence="2 3">CGMCC 1.7029</strain>
    </source>
</reference>
<comment type="caution">
    <text evidence="2">The sequence shown here is derived from an EMBL/GenBank/DDBJ whole genome shotgun (WGS) entry which is preliminary data.</text>
</comment>
<evidence type="ECO:0000313" key="3">
    <source>
        <dbReference type="Proteomes" id="UP000598196"/>
    </source>
</evidence>
<dbReference type="OrthoDB" id="1633386at2"/>
<evidence type="ECO:0000313" key="2">
    <source>
        <dbReference type="EMBL" id="GGO25590.1"/>
    </source>
</evidence>
<accession>A0A918DBL7</accession>
<dbReference type="InterPro" id="IPR011928">
    <property type="entry name" value="Phage_phiJL001_Gp84"/>
</dbReference>
<dbReference type="Pfam" id="PF09356">
    <property type="entry name" value="Phage_BR0599"/>
    <property type="match status" value="1"/>
</dbReference>
<gene>
    <name evidence="2" type="ORF">GCM10010991_05410</name>
</gene>
<dbReference type="NCBIfam" id="TIGR02218">
    <property type="entry name" value="phg_TIGR02218"/>
    <property type="match status" value="1"/>
</dbReference>
<dbReference type="EMBL" id="BMLP01000001">
    <property type="protein sequence ID" value="GGO25590.1"/>
    <property type="molecule type" value="Genomic_DNA"/>
</dbReference>
<name>A0A918DBL7_9RHOB</name>
<keyword evidence="3" id="KW-1185">Reference proteome</keyword>
<evidence type="ECO:0000259" key="1">
    <source>
        <dbReference type="Pfam" id="PF09356"/>
    </source>
</evidence>
<proteinExistence type="predicted"/>
<organism evidence="2 3">
    <name type="scientific">Gemmobacter aquaticus</name>
    <dbReference type="NCBI Taxonomy" id="490185"/>
    <lineage>
        <taxon>Bacteria</taxon>
        <taxon>Pseudomonadati</taxon>
        <taxon>Pseudomonadota</taxon>
        <taxon>Alphaproteobacteria</taxon>
        <taxon>Rhodobacterales</taxon>
        <taxon>Paracoccaceae</taxon>
        <taxon>Gemmobacter</taxon>
    </lineage>
</organism>
<dbReference type="InterPro" id="IPR018964">
    <property type="entry name" value="Phage_phiJL001_Gp84_C"/>
</dbReference>
<dbReference type="Proteomes" id="UP000598196">
    <property type="component" value="Unassembled WGS sequence"/>
</dbReference>
<dbReference type="AlphaFoldDB" id="A0A918DBL7"/>
<protein>
    <recommendedName>
        <fullName evidence="1">Bacteriophage phiJL001 Gp84 C-terminal domain-containing protein</fullName>
    </recommendedName>
</protein>
<dbReference type="RefSeq" id="WP_146285676.1">
    <property type="nucleotide sequence ID" value="NZ_BMLP01000001.1"/>
</dbReference>